<name>A0A5C6QSH8_9GAMM</name>
<evidence type="ECO:0000313" key="2">
    <source>
        <dbReference type="EMBL" id="TWX62660.1"/>
    </source>
</evidence>
<dbReference type="InterPro" id="IPR009875">
    <property type="entry name" value="PilZ_domain"/>
</dbReference>
<dbReference type="Pfam" id="PF07238">
    <property type="entry name" value="PilZ"/>
    <property type="match status" value="1"/>
</dbReference>
<dbReference type="Gene3D" id="2.40.10.220">
    <property type="entry name" value="predicted glycosyltransferase like domains"/>
    <property type="match status" value="1"/>
</dbReference>
<dbReference type="OrthoDB" id="5296245at2"/>
<dbReference type="Proteomes" id="UP000321917">
    <property type="component" value="Unassembled WGS sequence"/>
</dbReference>
<evidence type="ECO:0000313" key="3">
    <source>
        <dbReference type="EMBL" id="TWX71570.1"/>
    </source>
</evidence>
<sequence>MNQFSLEFLSDRELYQYYMPFVKNGGLFVRSPEQFNLGDEVILEVTLPDALEASSVIGKVCWLTPIGAQNGTPAGIGVSFEEDNDNVRNQIEKLIGRLLSSSEPTLSM</sequence>
<dbReference type="AlphaFoldDB" id="A0A5C6QSH8"/>
<protein>
    <submittedName>
        <fullName evidence="3">Pilus assembly protein PilZ</fullName>
    </submittedName>
</protein>
<evidence type="ECO:0000313" key="5">
    <source>
        <dbReference type="Proteomes" id="UP000321917"/>
    </source>
</evidence>
<comment type="caution">
    <text evidence="3">The sequence shown here is derived from an EMBL/GenBank/DDBJ whole genome shotgun (WGS) entry which is preliminary data.</text>
</comment>
<accession>A0A5C6QSH8</accession>
<dbReference type="EMBL" id="VOLQ01000002">
    <property type="protein sequence ID" value="TWX71570.1"/>
    <property type="molecule type" value="Genomic_DNA"/>
</dbReference>
<feature type="domain" description="PilZ" evidence="1">
    <location>
        <begin position="7"/>
        <end position="95"/>
    </location>
</feature>
<dbReference type="Proteomes" id="UP000321525">
    <property type="component" value="Unassembled WGS sequence"/>
</dbReference>
<dbReference type="RefSeq" id="WP_146797092.1">
    <property type="nucleotide sequence ID" value="NZ_VOLP01000003.1"/>
</dbReference>
<gene>
    <name evidence="2" type="ORF">ESZ26_02180</name>
    <name evidence="3" type="ORF">ESZ27_01790</name>
</gene>
<keyword evidence="4" id="KW-1185">Reference proteome</keyword>
<proteinExistence type="predicted"/>
<organism evidence="3 5">
    <name type="scientific">Colwellia hornerae</name>
    <dbReference type="NCBI Taxonomy" id="89402"/>
    <lineage>
        <taxon>Bacteria</taxon>
        <taxon>Pseudomonadati</taxon>
        <taxon>Pseudomonadota</taxon>
        <taxon>Gammaproteobacteria</taxon>
        <taxon>Alteromonadales</taxon>
        <taxon>Colwelliaceae</taxon>
        <taxon>Colwellia</taxon>
    </lineage>
</organism>
<evidence type="ECO:0000313" key="4">
    <source>
        <dbReference type="Proteomes" id="UP000321525"/>
    </source>
</evidence>
<dbReference type="GO" id="GO:0035438">
    <property type="term" value="F:cyclic-di-GMP binding"/>
    <property type="evidence" value="ECO:0007669"/>
    <property type="project" value="InterPro"/>
</dbReference>
<evidence type="ECO:0000259" key="1">
    <source>
        <dbReference type="Pfam" id="PF07238"/>
    </source>
</evidence>
<dbReference type="EMBL" id="VOLR01000002">
    <property type="protein sequence ID" value="TWX62660.1"/>
    <property type="molecule type" value="Genomic_DNA"/>
</dbReference>
<reference evidence="3 5" key="1">
    <citation type="submission" date="2019-07" db="EMBL/GenBank/DDBJ databases">
        <title>Genomes of sea-ice associated Colwellia species.</title>
        <authorList>
            <person name="Bowman J.P."/>
        </authorList>
    </citation>
    <scope>NUCLEOTIDE SEQUENCE [LARGE SCALE GENOMIC DNA]</scope>
    <source>
        <strain evidence="2 4">ACAM 607</strain>
        <strain evidence="3 5">IC036</strain>
    </source>
</reference>